<dbReference type="InterPro" id="IPR011009">
    <property type="entry name" value="Kinase-like_dom_sf"/>
</dbReference>
<reference evidence="3" key="2">
    <citation type="submission" date="2023-05" db="EMBL/GenBank/DDBJ databases">
        <authorList>
            <consortium name="Lawrence Berkeley National Laboratory"/>
            <person name="Steindorff A."/>
            <person name="Hensen N."/>
            <person name="Bonometti L."/>
            <person name="Westerberg I."/>
            <person name="Brannstrom I.O."/>
            <person name="Guillou S."/>
            <person name="Cros-Aarteil S."/>
            <person name="Calhoun S."/>
            <person name="Haridas S."/>
            <person name="Kuo A."/>
            <person name="Mondo S."/>
            <person name="Pangilinan J."/>
            <person name="Riley R."/>
            <person name="Labutti K."/>
            <person name="Andreopoulos B."/>
            <person name="Lipzen A."/>
            <person name="Chen C."/>
            <person name="Yanf M."/>
            <person name="Daum C."/>
            <person name="Ng V."/>
            <person name="Clum A."/>
            <person name="Ohm R."/>
            <person name="Martin F."/>
            <person name="Silar P."/>
            <person name="Natvig D."/>
            <person name="Lalanne C."/>
            <person name="Gautier V."/>
            <person name="Ament-Velasquez S.L."/>
            <person name="Kruys A."/>
            <person name="Hutchinson M.I."/>
            <person name="Powell A.J."/>
            <person name="Barry K."/>
            <person name="Miller A.N."/>
            <person name="Grigoriev I.V."/>
            <person name="Debuchy R."/>
            <person name="Gladieux P."/>
            <person name="Thoren M.H."/>
            <person name="Johannesson H."/>
        </authorList>
    </citation>
    <scope>NUCLEOTIDE SEQUENCE</scope>
    <source>
        <strain evidence="3">CBS 359.72</strain>
    </source>
</reference>
<dbReference type="Proteomes" id="UP001303647">
    <property type="component" value="Unassembled WGS sequence"/>
</dbReference>
<keyword evidence="3" id="KW-0640">Prion</keyword>
<accession>A0AAN7HK31</accession>
<dbReference type="Pfam" id="PF14479">
    <property type="entry name" value="HeLo"/>
    <property type="match status" value="1"/>
</dbReference>
<sequence length="652" mass="72518">MDPDAYITITHFAFQAACIAVKTFQNGLRFSKDAEKLVLSLELERFRLHIWGENAGLAPPEGEPPALHGRLLPICEILKDHLEQIQCLVDDADSLSNRYGLLPTQDAPTDSAVVRQLVNRMQQSIQLSRIKVAMRNIEKKVEGTKERVNEHLAAQAALGPDDHGLPEVGRNRTSTWKRVRWAVRDLDKFDKLVKDLADRINKLNDLLSEADQRKSREDNYRVNLVIVGSAVDEASLELIRAAVHSEPDTSQVRTAVERKALTIGHDLAPDSSQSRHVVGIQSLSLSDFIRPSGFSDLKRFVTVKTTGSVSGTYYLLERKPFDPSILPADMARLTSRIQRLVLLLQRNKSPDFRTPQAEGCIKDPANSCWWIVFRFPIHGTPSPQGPDISQVNTRRLLRQTRGAPVSLLSLLNPDAKFRPPLEQRFLLASTLCATVSELYLSGWLHKGMRSDNVLFPAAGAMLQPPPHSYTPEAMRHILSAPLICGFDYSRHESEWHTIDRARTSSDVATALYRHPNYQGDAAEGYRVQYDVYSVGLVLVEVALWMPLASFLDAKKSSSSSSSSSPVSGVELSGEMKLFHSPHATELKRRVIARVNSELAFRVGSPFCQAVKFCLEFGDKNPDAGAVDGGEVGVHPAMKFYDNVVVPLARLVN</sequence>
<reference evidence="3" key="1">
    <citation type="journal article" date="2023" name="Mol. Phylogenet. Evol.">
        <title>Genome-scale phylogeny and comparative genomics of the fungal order Sordariales.</title>
        <authorList>
            <person name="Hensen N."/>
            <person name="Bonometti L."/>
            <person name="Westerberg I."/>
            <person name="Brannstrom I.O."/>
            <person name="Guillou S."/>
            <person name="Cros-Aarteil S."/>
            <person name="Calhoun S."/>
            <person name="Haridas S."/>
            <person name="Kuo A."/>
            <person name="Mondo S."/>
            <person name="Pangilinan J."/>
            <person name="Riley R."/>
            <person name="LaButti K."/>
            <person name="Andreopoulos B."/>
            <person name="Lipzen A."/>
            <person name="Chen C."/>
            <person name="Yan M."/>
            <person name="Daum C."/>
            <person name="Ng V."/>
            <person name="Clum A."/>
            <person name="Steindorff A."/>
            <person name="Ohm R.A."/>
            <person name="Martin F."/>
            <person name="Silar P."/>
            <person name="Natvig D.O."/>
            <person name="Lalanne C."/>
            <person name="Gautier V."/>
            <person name="Ament-Velasquez S.L."/>
            <person name="Kruys A."/>
            <person name="Hutchinson M.I."/>
            <person name="Powell A.J."/>
            <person name="Barry K."/>
            <person name="Miller A.N."/>
            <person name="Grigoriev I.V."/>
            <person name="Debuchy R."/>
            <person name="Gladieux P."/>
            <person name="Hiltunen Thoren M."/>
            <person name="Johannesson H."/>
        </authorList>
    </citation>
    <scope>NUCLEOTIDE SEQUENCE</scope>
    <source>
        <strain evidence="3">CBS 359.72</strain>
    </source>
</reference>
<name>A0AAN7HK31_9PEZI</name>
<gene>
    <name evidence="3" type="ORF">C7999DRAFT_43664</name>
</gene>
<dbReference type="AlphaFoldDB" id="A0AAN7HK31"/>
<dbReference type="EMBL" id="MU857727">
    <property type="protein sequence ID" value="KAK4244698.1"/>
    <property type="molecule type" value="Genomic_DNA"/>
</dbReference>
<evidence type="ECO:0000256" key="1">
    <source>
        <dbReference type="SAM" id="Coils"/>
    </source>
</evidence>
<protein>
    <submittedName>
        <fullName evidence="3">Prion-inhibition and propagation-domain-containing protein</fullName>
    </submittedName>
</protein>
<dbReference type="Gene3D" id="1.10.510.10">
    <property type="entry name" value="Transferase(Phosphotransferase) domain 1"/>
    <property type="match status" value="1"/>
</dbReference>
<keyword evidence="3" id="KW-0034">Amyloid</keyword>
<dbReference type="InterPro" id="IPR029498">
    <property type="entry name" value="HeLo_dom"/>
</dbReference>
<evidence type="ECO:0000313" key="4">
    <source>
        <dbReference type="Proteomes" id="UP001303647"/>
    </source>
</evidence>
<dbReference type="SUPFAM" id="SSF56112">
    <property type="entry name" value="Protein kinase-like (PK-like)"/>
    <property type="match status" value="1"/>
</dbReference>
<dbReference type="InterPro" id="IPR038305">
    <property type="entry name" value="HeLo_sf"/>
</dbReference>
<dbReference type="Gene3D" id="1.20.120.1020">
    <property type="entry name" value="Prion-inhibition and propagation, HeLo domain"/>
    <property type="match status" value="1"/>
</dbReference>
<feature type="coiled-coil region" evidence="1">
    <location>
        <begin position="186"/>
        <end position="213"/>
    </location>
</feature>
<feature type="coiled-coil region" evidence="1">
    <location>
        <begin position="127"/>
        <end position="154"/>
    </location>
</feature>
<comment type="caution">
    <text evidence="3">The sequence shown here is derived from an EMBL/GenBank/DDBJ whole genome shotgun (WGS) entry which is preliminary data.</text>
</comment>
<evidence type="ECO:0000313" key="3">
    <source>
        <dbReference type="EMBL" id="KAK4244698.1"/>
    </source>
</evidence>
<keyword evidence="4" id="KW-1185">Reference proteome</keyword>
<dbReference type="PANTHER" id="PTHR37542">
    <property type="entry name" value="HELO DOMAIN-CONTAINING PROTEIN-RELATED"/>
    <property type="match status" value="1"/>
</dbReference>
<feature type="domain" description="Prion-inhibition and propagation HeLo" evidence="2">
    <location>
        <begin position="21"/>
        <end position="238"/>
    </location>
</feature>
<proteinExistence type="predicted"/>
<keyword evidence="1" id="KW-0175">Coiled coil</keyword>
<evidence type="ECO:0000259" key="2">
    <source>
        <dbReference type="Pfam" id="PF14479"/>
    </source>
</evidence>
<organism evidence="3 4">
    <name type="scientific">Corynascus novoguineensis</name>
    <dbReference type="NCBI Taxonomy" id="1126955"/>
    <lineage>
        <taxon>Eukaryota</taxon>
        <taxon>Fungi</taxon>
        <taxon>Dikarya</taxon>
        <taxon>Ascomycota</taxon>
        <taxon>Pezizomycotina</taxon>
        <taxon>Sordariomycetes</taxon>
        <taxon>Sordariomycetidae</taxon>
        <taxon>Sordariales</taxon>
        <taxon>Chaetomiaceae</taxon>
        <taxon>Corynascus</taxon>
    </lineage>
</organism>